<evidence type="ECO:0000313" key="2">
    <source>
        <dbReference type="Proteomes" id="UP000004508"/>
    </source>
</evidence>
<gene>
    <name evidence="1" type="ORF">Krac_7732</name>
</gene>
<dbReference type="EMBL" id="ADVG01000002">
    <property type="protein sequence ID" value="EFH86434.1"/>
    <property type="molecule type" value="Genomic_DNA"/>
</dbReference>
<dbReference type="AlphaFoldDB" id="D6TKY4"/>
<dbReference type="Gene3D" id="2.60.120.560">
    <property type="entry name" value="Exo-inulinase, domain 1"/>
    <property type="match status" value="1"/>
</dbReference>
<proteinExistence type="predicted"/>
<organism evidence="1 2">
    <name type="scientific">Ktedonobacter racemifer DSM 44963</name>
    <dbReference type="NCBI Taxonomy" id="485913"/>
    <lineage>
        <taxon>Bacteria</taxon>
        <taxon>Bacillati</taxon>
        <taxon>Chloroflexota</taxon>
        <taxon>Ktedonobacteria</taxon>
        <taxon>Ktedonobacterales</taxon>
        <taxon>Ktedonobacteraceae</taxon>
        <taxon>Ktedonobacter</taxon>
    </lineage>
</organism>
<dbReference type="Proteomes" id="UP000004508">
    <property type="component" value="Unassembled WGS sequence"/>
</dbReference>
<dbReference type="InParanoid" id="D6TKY4"/>
<protein>
    <submittedName>
        <fullName evidence="1">Uncharacterized protein</fullName>
    </submittedName>
</protein>
<sequence length="256" mass="28134">MKSKGMLWASFFLALLLIGGSIIWIAQDQNNRHQHDLSVQATETAVRNGTKTAVAYASTGTAVYQATANAVPNAFSTPFIATSIFHEDLSQVNSNWEQSGCDFQDGSYQIALDQSYYKGCPRSGTSGFNNVAYQVVFRDMQSHGDGGVGIAYNVQEEGVVSAGDMFLIDKDGNYRIVTVNILSSFKQSGKVSFPITFPLYIGMKVQSDQCRFYVNRHEVKLDTPIRDCQSSFGVAAFGTSTAAHFIEDDLWRLPSQ</sequence>
<comment type="caution">
    <text evidence="1">The sequence shown here is derived from an EMBL/GenBank/DDBJ whole genome shotgun (WGS) entry which is preliminary data.</text>
</comment>
<accession>D6TKY4</accession>
<dbReference type="RefSeq" id="WP_007910738.1">
    <property type="nucleotide sequence ID" value="NZ_ADVG01000002.1"/>
</dbReference>
<name>D6TKY4_KTERA</name>
<evidence type="ECO:0000313" key="1">
    <source>
        <dbReference type="EMBL" id="EFH86434.1"/>
    </source>
</evidence>
<reference evidence="1 2" key="1">
    <citation type="journal article" date="2011" name="Stand. Genomic Sci.">
        <title>Non-contiguous finished genome sequence and contextual data of the filamentous soil bacterium Ktedonobacter racemifer type strain (SOSP1-21).</title>
        <authorList>
            <person name="Chang Y.J."/>
            <person name="Land M."/>
            <person name="Hauser L."/>
            <person name="Chertkov O."/>
            <person name="Del Rio T.G."/>
            <person name="Nolan M."/>
            <person name="Copeland A."/>
            <person name="Tice H."/>
            <person name="Cheng J.F."/>
            <person name="Lucas S."/>
            <person name="Han C."/>
            <person name="Goodwin L."/>
            <person name="Pitluck S."/>
            <person name="Ivanova N."/>
            <person name="Ovchinikova G."/>
            <person name="Pati A."/>
            <person name="Chen A."/>
            <person name="Palaniappan K."/>
            <person name="Mavromatis K."/>
            <person name="Liolios K."/>
            <person name="Brettin T."/>
            <person name="Fiebig A."/>
            <person name="Rohde M."/>
            <person name="Abt B."/>
            <person name="Goker M."/>
            <person name="Detter J.C."/>
            <person name="Woyke T."/>
            <person name="Bristow J."/>
            <person name="Eisen J.A."/>
            <person name="Markowitz V."/>
            <person name="Hugenholtz P."/>
            <person name="Kyrpides N.C."/>
            <person name="Klenk H.P."/>
            <person name="Lapidus A."/>
        </authorList>
    </citation>
    <scope>NUCLEOTIDE SEQUENCE [LARGE SCALE GENOMIC DNA]</scope>
    <source>
        <strain evidence="2">DSM 44963</strain>
    </source>
</reference>
<keyword evidence="2" id="KW-1185">Reference proteome</keyword>